<dbReference type="AlphaFoldDB" id="A0A351U3Y0"/>
<protein>
    <submittedName>
        <fullName evidence="2">ABC transporter substrate-binding protein</fullName>
    </submittedName>
</protein>
<reference evidence="2" key="1">
    <citation type="journal article" date="2020" name="Biotechnol. Biofuels">
        <title>New insights from the biogas microbiome by comprehensive genome-resolved metagenomics of nearly 1600 species originating from multiple anaerobic digesters.</title>
        <authorList>
            <person name="Campanaro S."/>
            <person name="Treu L."/>
            <person name="Rodriguez-R L.M."/>
            <person name="Kovalovszki A."/>
            <person name="Ziels R.M."/>
            <person name="Maus I."/>
            <person name="Zhu X."/>
            <person name="Kougias P.G."/>
            <person name="Basile A."/>
            <person name="Luo G."/>
            <person name="Schluter A."/>
            <person name="Konstantinidis K.T."/>
            <person name="Angelidaki I."/>
        </authorList>
    </citation>
    <scope>NUCLEOTIDE SEQUENCE</scope>
    <source>
        <strain evidence="2">AS06rmzACSIP_7</strain>
    </source>
</reference>
<evidence type="ECO:0000313" key="2">
    <source>
        <dbReference type="EMBL" id="NLW35400.1"/>
    </source>
</evidence>
<dbReference type="EMBL" id="JAAYEE010000128">
    <property type="protein sequence ID" value="NLW35400.1"/>
    <property type="molecule type" value="Genomic_DNA"/>
</dbReference>
<dbReference type="Gene3D" id="3.40.190.10">
    <property type="entry name" value="Periplasmic binding protein-like II"/>
    <property type="match status" value="2"/>
</dbReference>
<dbReference type="Proteomes" id="UP000777265">
    <property type="component" value="Unassembled WGS sequence"/>
</dbReference>
<evidence type="ECO:0000256" key="1">
    <source>
        <dbReference type="ARBA" id="ARBA00022729"/>
    </source>
</evidence>
<organism evidence="2 3">
    <name type="scientific">Syntrophorhabdus aromaticivorans</name>
    <dbReference type="NCBI Taxonomy" id="328301"/>
    <lineage>
        <taxon>Bacteria</taxon>
        <taxon>Pseudomonadati</taxon>
        <taxon>Thermodesulfobacteriota</taxon>
        <taxon>Syntrophorhabdia</taxon>
        <taxon>Syntrophorhabdales</taxon>
        <taxon>Syntrophorhabdaceae</taxon>
        <taxon>Syntrophorhabdus</taxon>
    </lineage>
</organism>
<name>A0A351U3Y0_9BACT</name>
<dbReference type="SUPFAM" id="SSF53850">
    <property type="entry name" value="Periplasmic binding protein-like II"/>
    <property type="match status" value="1"/>
</dbReference>
<dbReference type="PANTHER" id="PTHR30006:SF2">
    <property type="entry name" value="ABC TRANSPORTER SUBSTRATE-BINDING PROTEIN"/>
    <property type="match status" value="1"/>
</dbReference>
<sequence length="353" mass="39541">MDAAETNTIIELEEEQQGGPERPDFLGYPPCAFKHTFKEGLDSVLGAYRKNTGNILKGYIPAGCDSGSGDPYDDIWRVTRIDHFPDVVASMGFGDFFRKDFVERFVRKGHFKSVWDGPVNEPFEGAGFRDPDGWYTIYAVMPFVMLVDKKKLGNLQVPRHWRDLLEPEFQGNVIIPGGEGHIVDALLLYFFKEHGLKGITMLAANVRRVWHPARMAGTAGTSNPEGAAVYVLPWFFACSCPKTDATSIVWPEDGALANPMYLLVKESRRKEVSAIVEYITGPDLGRKSADSFFPVLNPLVQNRLPEGASFKWLGWDYIKSHDPAELRDSAHTVFVSAWKEAQRGANDTKGLYE</sequence>
<accession>A0A351U3Y0</accession>
<comment type="caution">
    <text evidence="2">The sequence shown here is derived from an EMBL/GenBank/DDBJ whole genome shotgun (WGS) entry which is preliminary data.</text>
</comment>
<reference evidence="2" key="2">
    <citation type="submission" date="2020-01" db="EMBL/GenBank/DDBJ databases">
        <authorList>
            <person name="Campanaro S."/>
        </authorList>
    </citation>
    <scope>NUCLEOTIDE SEQUENCE</scope>
    <source>
        <strain evidence="2">AS06rmzACSIP_7</strain>
    </source>
</reference>
<dbReference type="STRING" id="909663.GCA_000512235_00508"/>
<dbReference type="Pfam" id="PF13343">
    <property type="entry name" value="SBP_bac_6"/>
    <property type="match status" value="1"/>
</dbReference>
<evidence type="ECO:0000313" key="3">
    <source>
        <dbReference type="Proteomes" id="UP000777265"/>
    </source>
</evidence>
<keyword evidence="1" id="KW-0732">Signal</keyword>
<dbReference type="PANTHER" id="PTHR30006">
    <property type="entry name" value="THIAMINE-BINDING PERIPLASMIC PROTEIN-RELATED"/>
    <property type="match status" value="1"/>
</dbReference>
<proteinExistence type="predicted"/>
<gene>
    <name evidence="2" type="ORF">GXY80_07960</name>
</gene>